<proteinExistence type="predicted"/>
<name>A0A2N9L4N2_9BACT</name>
<accession>A0A2N9L4N2</accession>
<evidence type="ECO:0000313" key="3">
    <source>
        <dbReference type="EMBL" id="SPE18276.1"/>
    </source>
</evidence>
<feature type="signal peptide" evidence="2">
    <location>
        <begin position="1"/>
        <end position="24"/>
    </location>
</feature>
<feature type="transmembrane region" description="Helical" evidence="1">
    <location>
        <begin position="139"/>
        <end position="160"/>
    </location>
</feature>
<keyword evidence="1" id="KW-1133">Transmembrane helix</keyword>
<gene>
    <name evidence="3" type="ORF">SBA5_150010</name>
</gene>
<evidence type="ECO:0000256" key="2">
    <source>
        <dbReference type="SAM" id="SignalP"/>
    </source>
</evidence>
<keyword evidence="2" id="KW-0732">Signal</keyword>
<keyword evidence="1" id="KW-0472">Membrane</keyword>
<evidence type="ECO:0000313" key="4">
    <source>
        <dbReference type="Proteomes" id="UP000239735"/>
    </source>
</evidence>
<dbReference type="AlphaFoldDB" id="A0A2N9L4N2"/>
<evidence type="ECO:0000256" key="1">
    <source>
        <dbReference type="SAM" id="Phobius"/>
    </source>
</evidence>
<feature type="chain" id="PRO_5014951715" evidence="2">
    <location>
        <begin position="25"/>
        <end position="181"/>
    </location>
</feature>
<dbReference type="OrthoDB" id="123117at2"/>
<reference evidence="4" key="1">
    <citation type="submission" date="2018-02" db="EMBL/GenBank/DDBJ databases">
        <authorList>
            <person name="Hausmann B."/>
        </authorList>
    </citation>
    <scope>NUCLEOTIDE SEQUENCE [LARGE SCALE GENOMIC DNA]</scope>
    <source>
        <strain evidence="4">Peat soil MAG SbA5</strain>
    </source>
</reference>
<organism evidence="3 4">
    <name type="scientific">Candidatus Sulfuritelmatomonas gaucii</name>
    <dbReference type="NCBI Taxonomy" id="2043161"/>
    <lineage>
        <taxon>Bacteria</taxon>
        <taxon>Pseudomonadati</taxon>
        <taxon>Acidobacteriota</taxon>
        <taxon>Terriglobia</taxon>
        <taxon>Terriglobales</taxon>
        <taxon>Acidobacteriaceae</taxon>
        <taxon>Candidatus Sulfuritelmatomonas</taxon>
    </lineage>
</organism>
<sequence>MRSRSLALCLLGVALAAAAMPAHADQDAVQFFNDINVTPNQPVKDAVCFFCSVGVDGNVNGDIVVFFGSVRLNGMAHHDVVNFFGSVSAADNSYIGGDLVSFFGSVQLGENVSVRKDVVAMFGVVHSPTSVSIGHNRVMFSPLIIFGPLLVVFLIIFLIVHEVRVHRMRQYMQHYPMPPRQ</sequence>
<dbReference type="EMBL" id="OKRB01000057">
    <property type="protein sequence ID" value="SPE18276.1"/>
    <property type="molecule type" value="Genomic_DNA"/>
</dbReference>
<protein>
    <submittedName>
        <fullName evidence="3">Uncharacterized protein</fullName>
    </submittedName>
</protein>
<keyword evidence="1" id="KW-0812">Transmembrane</keyword>
<dbReference type="Proteomes" id="UP000239735">
    <property type="component" value="Unassembled WGS sequence"/>
</dbReference>